<reference evidence="1 2" key="1">
    <citation type="submission" date="2018-11" db="EMBL/GenBank/DDBJ databases">
        <authorList>
            <consortium name="Pathogen Informatics"/>
        </authorList>
    </citation>
    <scope>NUCLEOTIDE SEQUENCE [LARGE SCALE GENOMIC DNA]</scope>
    <source>
        <strain>Denwood</strain>
        <strain evidence="2">Zambia</strain>
    </source>
</reference>
<dbReference type="PANTHER" id="PTHR19446">
    <property type="entry name" value="REVERSE TRANSCRIPTASES"/>
    <property type="match status" value="1"/>
</dbReference>
<proteinExistence type="predicted"/>
<name>A0A183Q7M2_9TREM</name>
<evidence type="ECO:0000313" key="2">
    <source>
        <dbReference type="Proteomes" id="UP000269396"/>
    </source>
</evidence>
<keyword evidence="2" id="KW-1185">Reference proteome</keyword>
<sequence>MIQERRNKKAAINISRTRADKTMAQTEHTEVNKQVKSSIRTDKRKYVEDLAMTGEKAAREGIMRQLYDAIKKLSGNHRKPERPMKKRKANKIWDEEQVPTDWKEEHLIKIPKKGDLSKCEDYRGITLLSIPGKVCNWVLLNRMKDSVDAQLRDQQAGFRKDRSCTDQITTLRVIVEQSIEWNSSLNQLH</sequence>
<evidence type="ECO:0000313" key="1">
    <source>
        <dbReference type="EMBL" id="VDP87756.1"/>
    </source>
</evidence>
<accession>A0A183Q7M2</accession>
<gene>
    <name evidence="1" type="ORF">SMTD_LOCUS22608</name>
</gene>
<dbReference type="AlphaFoldDB" id="A0A183Q7M2"/>
<dbReference type="EMBL" id="UZAL01052602">
    <property type="protein sequence ID" value="VDP87756.1"/>
    <property type="molecule type" value="Genomic_DNA"/>
</dbReference>
<protein>
    <submittedName>
        <fullName evidence="1">Uncharacterized protein</fullName>
    </submittedName>
</protein>
<dbReference type="Proteomes" id="UP000269396">
    <property type="component" value="Unassembled WGS sequence"/>
</dbReference>
<organism evidence="1 2">
    <name type="scientific">Schistosoma mattheei</name>
    <dbReference type="NCBI Taxonomy" id="31246"/>
    <lineage>
        <taxon>Eukaryota</taxon>
        <taxon>Metazoa</taxon>
        <taxon>Spiralia</taxon>
        <taxon>Lophotrochozoa</taxon>
        <taxon>Platyhelminthes</taxon>
        <taxon>Trematoda</taxon>
        <taxon>Digenea</taxon>
        <taxon>Strigeidida</taxon>
        <taxon>Schistosomatoidea</taxon>
        <taxon>Schistosomatidae</taxon>
        <taxon>Schistosoma</taxon>
    </lineage>
</organism>